<feature type="compositionally biased region" description="Low complexity" evidence="1">
    <location>
        <begin position="1883"/>
        <end position="1895"/>
    </location>
</feature>
<feature type="compositionally biased region" description="Basic and acidic residues" evidence="1">
    <location>
        <begin position="555"/>
        <end position="592"/>
    </location>
</feature>
<feature type="region of interest" description="Disordered" evidence="1">
    <location>
        <begin position="1033"/>
        <end position="1111"/>
    </location>
</feature>
<keyword evidence="2" id="KW-1133">Transmembrane helix</keyword>
<feature type="compositionally biased region" description="Basic and acidic residues" evidence="1">
    <location>
        <begin position="1355"/>
        <end position="1388"/>
    </location>
</feature>
<sequence length="1976" mass="218741">MNLLMLLSTFSLLPLAFGKSYSEKYLGLDSYSFKDYCKNMNLHILVSAESHQNERFSYLLGLRIASEAMTMKGTLNYLSYSFFDDKLLYTYRKLLDNQYDMMETLKHFQEKHKTYGITTHEHSNVFGSLKEYYEKYILNKRDMRKSKNVIIICKFFGKMEPSEYSDEFINYIRDIRSKKLGVFFFSDNSEESKKITFQISEMSNHKSSHVPLAYFFTDEIDSHNRISIKRFCYALEYGATCKRYNDWSDWSGPCDFRKRQRTMPKRITLRRNVTNKDYYTANCRNLFNYELIIKEDYRSECASEMYSCRGICGEGYMFTPHVVNYELLEKYVPCYDLPVCSPKQKAKRRHEVYDNLLRMLNDYAWQLRREETTQRTKMNRLHESEFDEESAYPRMMREATAQLKKKTDSIIERQRSLIKNHKRLIQYVEEDDEVKIIDHLGNFAIKEKPDPDTHDVKVYGKVHSRFSAATANGKDQSGGNTVQTAKEDTAGKAGGKDKTGGVSVETAPESTANKKNVEDQSGGNTVQTTNEDIAGKADGKHQDGSTHVGMEDSDTAGKTDGKKLEEGEKVGDGKGDGENAKERINQETRLNPEEAENTLDAAEKKEEKMEQKIIKANDLDKPDEIAKMDTIDTGAKEGTAEIDSPGLSNESHLPKVEAGGPSNNQPINPQENDNTKSQIGGTKNDEVNSNDYIPSENGADAESGDPKVDASQGHSSANHNNSPVHKITHDGKDGLTDKHQQELYEESDTPKREGETGGDGQGGEDEIAQVNKGVEEEAGAARTDAPKESAQKEIAQHGRVEDEARVEESANGHTNGSSNEHANGHSNEHPNQIGNDAAEAATRNDQVNGETGVTAEQGSEKGEDEVKYDAQKGSTNGEEVVGGQPQHTETKQVDLNRQVDDSQGEEHKSKSHDKLIRDFITKNHIPDGSTKQYELPEMENEKQTPTEYTAEMRGANDGRASGHNKQTHDTDGGIAASTQSHAVHQMKEKSEESDHHFVESAIPDETKTEAHHTESHIADGHVLQGERIGADKMHTEGESQHQFRGKDERERERESEQQNRNAEDANSANVFDSHVATAEDQTDDQHAKEASHASSKSISEHRSLDEGHEGKHFMRVQTGKEHLVVENNGETHKMAVESTGGEITSGDDTNRGKVPEGDENAHQASYKNIREHVGQTDMNEMHKADKNDAENIVEDGNTYDPEELEEMMKENSIISHNFGEHADAHNGEKGDVLSSEREQEEQTAGGHTQGGASSDNHAIHNQAKEEIEEERRTSNGHVAEELEADHVHTQQKVHEEAAKEHKTKDQTSAGRTELEESPKSDHLANETEGRNELTGEALPTHVTADHAVKGHHVADGIVGEHSDTVKGGEAVEGREAVEGGEAVERGDTIEGGESVKGGESVEGGEHKEVGEHSEVGEPKDIGEHDVAGERKKAGESRVISEHDKAGERKDVTEHIDVGDHTEVGEPKVTGEHDEAEQTAVGEPKVIGEHKEVGEPKATGEHGEAAKAEGVKSEHVGGSTEEGETIKDKPIEASRESKTTEEGETSDIDQKLHEDNANPIDGTVGGGAKKEELAGASTHSAHNEKGEVTLKEHEGVNTLDGNGENEQKVEDKHEQILDYKIDDEKKASISPHAQSVVSEETAGEVKEEVEDASTANRKNEPTGEVSGRTNVNTDSIITQQKTSIFPVEESKKIESEKADVKNINKIIDNVVNTYNSKKTNSEKQNYVKEKLDVLEDFVEGTKQVEGGKNENPYKFYSDVKSVHKLFYKKNSEGQLENDKYLIVGQNNFIIDSDDTKAPFPQNMSKRVNELLDEQLQEDVMNTLSQDEKERKEATEGGKRKDGNDDAGGKGSGNEGEGGNDNAGGKGSENGGGGGNDNSGEKGSENGSGNGNNNAGENGRKESKAHNSKTFKYGSITVFAGAVVILMSMYIYRHAQNYGRAEKDNSNNIEYQFTPEVAMNEDKGQDITCGQSGYIEEG</sequence>
<keyword evidence="3" id="KW-0732">Signal</keyword>
<evidence type="ECO:0000256" key="3">
    <source>
        <dbReference type="SAM" id="SignalP"/>
    </source>
</evidence>
<name>A0A0J9S8A3_PLAVI</name>
<feature type="compositionally biased region" description="Basic and acidic residues" evidence="1">
    <location>
        <begin position="1283"/>
        <end position="1305"/>
    </location>
</feature>
<evidence type="ECO:0000256" key="1">
    <source>
        <dbReference type="SAM" id="MobiDB-lite"/>
    </source>
</evidence>
<evidence type="ECO:0008006" key="6">
    <source>
        <dbReference type="Google" id="ProtNLM"/>
    </source>
</evidence>
<feature type="compositionally biased region" description="Basic and acidic residues" evidence="1">
    <location>
        <begin position="1033"/>
        <end position="1063"/>
    </location>
</feature>
<feature type="compositionally biased region" description="Basic and acidic residues" evidence="1">
    <location>
        <begin position="858"/>
        <end position="870"/>
    </location>
</feature>
<feature type="compositionally biased region" description="Polar residues" evidence="1">
    <location>
        <begin position="811"/>
        <end position="821"/>
    </location>
</feature>
<feature type="compositionally biased region" description="Basic and acidic residues" evidence="1">
    <location>
        <begin position="533"/>
        <end position="544"/>
    </location>
</feature>
<feature type="region of interest" description="Disordered" evidence="1">
    <location>
        <begin position="469"/>
        <end position="1001"/>
    </location>
</feature>
<evidence type="ECO:0000256" key="2">
    <source>
        <dbReference type="SAM" id="Phobius"/>
    </source>
</evidence>
<feature type="region of interest" description="Disordered" evidence="1">
    <location>
        <begin position="1355"/>
        <end position="1668"/>
    </location>
</feature>
<dbReference type="Proteomes" id="UP000053562">
    <property type="component" value="Unassembled WGS sequence"/>
</dbReference>
<accession>A0A0J9S8A3</accession>
<feature type="compositionally biased region" description="Basic and acidic residues" evidence="1">
    <location>
        <begin position="1220"/>
        <end position="1237"/>
    </location>
</feature>
<feature type="compositionally biased region" description="Basic and acidic residues" evidence="1">
    <location>
        <begin position="1403"/>
        <end position="1472"/>
    </location>
</feature>
<feature type="compositionally biased region" description="Basic and acidic residues" evidence="1">
    <location>
        <begin position="1485"/>
        <end position="1514"/>
    </location>
</feature>
<feature type="compositionally biased region" description="Basic and acidic residues" evidence="1">
    <location>
        <begin position="601"/>
        <end position="639"/>
    </location>
</feature>
<protein>
    <recommendedName>
        <fullName evidence="6">TRAP-like protein</fullName>
    </recommendedName>
</protein>
<feature type="compositionally biased region" description="Basic and acidic residues" evidence="1">
    <location>
        <begin position="1148"/>
        <end position="1161"/>
    </location>
</feature>
<feature type="compositionally biased region" description="Polar residues" evidence="1">
    <location>
        <begin position="508"/>
        <end position="531"/>
    </location>
</feature>
<dbReference type="EMBL" id="KQ234361">
    <property type="protein sequence ID" value="KMZ78939.1"/>
    <property type="molecule type" value="Genomic_DNA"/>
</dbReference>
<proteinExistence type="predicted"/>
<feature type="compositionally biased region" description="Basic and acidic residues" evidence="1">
    <location>
        <begin position="888"/>
        <end position="925"/>
    </location>
</feature>
<feature type="compositionally biased region" description="Basic and acidic residues" evidence="1">
    <location>
        <begin position="727"/>
        <end position="755"/>
    </location>
</feature>
<dbReference type="OrthoDB" id="378224at2759"/>
<evidence type="ECO:0000313" key="5">
    <source>
        <dbReference type="Proteomes" id="UP000053562"/>
    </source>
</evidence>
<feature type="compositionally biased region" description="Basic and acidic residues" evidence="1">
    <location>
        <begin position="1312"/>
        <end position="1333"/>
    </location>
</feature>
<feature type="region of interest" description="Disordered" evidence="1">
    <location>
        <begin position="1820"/>
        <end position="1904"/>
    </location>
</feature>
<feature type="compositionally biased region" description="Polar residues" evidence="1">
    <location>
        <begin position="712"/>
        <end position="723"/>
    </location>
</feature>
<feature type="region of interest" description="Disordered" evidence="1">
    <location>
        <begin position="1283"/>
        <end position="1334"/>
    </location>
</feature>
<feature type="compositionally biased region" description="Basic and acidic residues" evidence="1">
    <location>
        <begin position="1523"/>
        <end position="1540"/>
    </location>
</feature>
<reference evidence="4 5" key="1">
    <citation type="submission" date="2011-08" db="EMBL/GenBank/DDBJ databases">
        <title>The Genome Sequence of Plasmodium vivax India VII.</title>
        <authorList>
            <consortium name="The Broad Institute Genome Sequencing Platform"/>
            <consortium name="The Broad Institute Genome Sequencing Center for Infectious Disease"/>
            <person name="Neafsey D."/>
            <person name="Carlton J."/>
            <person name="Barnwell J."/>
            <person name="Collins W."/>
            <person name="Escalante A."/>
            <person name="Mullikin J."/>
            <person name="Saul A."/>
            <person name="Guigo R."/>
            <person name="Camara F."/>
            <person name="Young S.K."/>
            <person name="Zeng Q."/>
            <person name="Gargeya S."/>
            <person name="Fitzgerald M."/>
            <person name="Haas B."/>
            <person name="Abouelleil A."/>
            <person name="Alvarado L."/>
            <person name="Arachchi H.M."/>
            <person name="Berlin A."/>
            <person name="Brown A."/>
            <person name="Chapman S.B."/>
            <person name="Chen Z."/>
            <person name="Dunbar C."/>
            <person name="Freedman E."/>
            <person name="Gearin G."/>
            <person name="Gellesch M."/>
            <person name="Goldberg J."/>
            <person name="Griggs A."/>
            <person name="Gujja S."/>
            <person name="Heiman D."/>
            <person name="Howarth C."/>
            <person name="Larson L."/>
            <person name="Lui A."/>
            <person name="MacDonald P.J.P."/>
            <person name="Montmayeur A."/>
            <person name="Murphy C."/>
            <person name="Neiman D."/>
            <person name="Pearson M."/>
            <person name="Priest M."/>
            <person name="Roberts A."/>
            <person name="Saif S."/>
            <person name="Shea T."/>
            <person name="Shenoy N."/>
            <person name="Sisk P."/>
            <person name="Stolte C."/>
            <person name="Sykes S."/>
            <person name="Wortman J."/>
            <person name="Nusbaum C."/>
            <person name="Birren B."/>
        </authorList>
    </citation>
    <scope>NUCLEOTIDE SEQUENCE [LARGE SCALE GENOMIC DNA]</scope>
    <source>
        <strain evidence="4 5">India VII</strain>
    </source>
</reference>
<feature type="compositionally biased region" description="Basic and acidic residues" evidence="1">
    <location>
        <begin position="485"/>
        <end position="499"/>
    </location>
</feature>
<evidence type="ECO:0000313" key="4">
    <source>
        <dbReference type="EMBL" id="KMZ78939.1"/>
    </source>
</evidence>
<feature type="compositionally biased region" description="Basic and acidic residues" evidence="1">
    <location>
        <begin position="1604"/>
        <end position="1626"/>
    </location>
</feature>
<gene>
    <name evidence="4" type="ORF">PVIIG_00331</name>
</gene>
<feature type="transmembrane region" description="Helical" evidence="2">
    <location>
        <begin position="1911"/>
        <end position="1930"/>
    </location>
</feature>
<feature type="compositionally biased region" description="Basic and acidic residues" evidence="1">
    <location>
        <begin position="985"/>
        <end position="1001"/>
    </location>
</feature>
<feature type="compositionally biased region" description="Basic and acidic residues" evidence="1">
    <location>
        <begin position="784"/>
        <end position="810"/>
    </location>
</feature>
<feature type="compositionally biased region" description="Polar residues" evidence="1">
    <location>
        <begin position="661"/>
        <end position="692"/>
    </location>
</feature>
<feature type="compositionally biased region" description="Basic and acidic residues" evidence="1">
    <location>
        <begin position="1098"/>
        <end position="1111"/>
    </location>
</feature>
<feature type="signal peptide" evidence="3">
    <location>
        <begin position="1"/>
        <end position="18"/>
    </location>
</feature>
<feature type="region of interest" description="Disordered" evidence="1">
    <location>
        <begin position="1137"/>
        <end position="1163"/>
    </location>
</feature>
<keyword evidence="2" id="KW-0812">Transmembrane</keyword>
<keyword evidence="2" id="KW-0472">Membrane</keyword>
<feature type="compositionally biased region" description="Basic and acidic residues" evidence="1">
    <location>
        <begin position="1580"/>
        <end position="1594"/>
    </location>
</feature>
<organism evidence="4 5">
    <name type="scientific">Plasmodium vivax India VII</name>
    <dbReference type="NCBI Taxonomy" id="1077284"/>
    <lineage>
        <taxon>Eukaryota</taxon>
        <taxon>Sar</taxon>
        <taxon>Alveolata</taxon>
        <taxon>Apicomplexa</taxon>
        <taxon>Aconoidasida</taxon>
        <taxon>Haemosporida</taxon>
        <taxon>Plasmodiidae</taxon>
        <taxon>Plasmodium</taxon>
        <taxon>Plasmodium (Plasmodium)</taxon>
    </lineage>
</organism>
<feature type="compositionally biased region" description="Basic and acidic residues" evidence="1">
    <location>
        <begin position="1824"/>
        <end position="1846"/>
    </location>
</feature>
<feature type="compositionally biased region" description="Gly residues" evidence="1">
    <location>
        <begin position="1847"/>
        <end position="1875"/>
    </location>
</feature>
<feature type="region of interest" description="Disordered" evidence="1">
    <location>
        <begin position="1220"/>
        <end position="1257"/>
    </location>
</feature>
<feature type="chain" id="PRO_5005322034" description="TRAP-like protein" evidence="3">
    <location>
        <begin position="19"/>
        <end position="1976"/>
    </location>
</feature>
<feature type="compositionally biased region" description="Polar residues" evidence="1">
    <location>
        <begin position="469"/>
        <end position="483"/>
    </location>
</feature>
<feature type="compositionally biased region" description="Polar residues" evidence="1">
    <location>
        <begin position="843"/>
        <end position="857"/>
    </location>
</feature>